<dbReference type="EMBL" id="CAJPWZ010000654">
    <property type="protein sequence ID" value="CAG2197691.1"/>
    <property type="molecule type" value="Genomic_DNA"/>
</dbReference>
<keyword evidence="3" id="KW-1185">Reference proteome</keyword>
<feature type="compositionally biased region" description="Polar residues" evidence="1">
    <location>
        <begin position="110"/>
        <end position="127"/>
    </location>
</feature>
<evidence type="ECO:0000256" key="1">
    <source>
        <dbReference type="SAM" id="MobiDB-lite"/>
    </source>
</evidence>
<feature type="region of interest" description="Disordered" evidence="1">
    <location>
        <begin position="83"/>
        <end position="162"/>
    </location>
</feature>
<dbReference type="OrthoDB" id="10332245at2759"/>
<comment type="caution">
    <text evidence="2">The sequence shown here is derived from an EMBL/GenBank/DDBJ whole genome shotgun (WGS) entry which is preliminary data.</text>
</comment>
<accession>A0A8S3QPZ1</accession>
<name>A0A8S3QPZ1_MYTED</name>
<protein>
    <submittedName>
        <fullName evidence="2">Uncharacterized protein</fullName>
    </submittedName>
</protein>
<organism evidence="2 3">
    <name type="scientific">Mytilus edulis</name>
    <name type="common">Blue mussel</name>
    <dbReference type="NCBI Taxonomy" id="6550"/>
    <lineage>
        <taxon>Eukaryota</taxon>
        <taxon>Metazoa</taxon>
        <taxon>Spiralia</taxon>
        <taxon>Lophotrochozoa</taxon>
        <taxon>Mollusca</taxon>
        <taxon>Bivalvia</taxon>
        <taxon>Autobranchia</taxon>
        <taxon>Pteriomorphia</taxon>
        <taxon>Mytilida</taxon>
        <taxon>Mytiloidea</taxon>
        <taxon>Mytilidae</taxon>
        <taxon>Mytilinae</taxon>
        <taxon>Mytilus</taxon>
    </lineage>
</organism>
<dbReference type="AlphaFoldDB" id="A0A8S3QPZ1"/>
<sequence>MYIKTVSDRRNSEIDWERQDPGPVIDILGPLSNLEQDVMSETPQKSTNELLQSTEQISQKDPAVIFDKLLCLITTDPELNCFPKTPGKSVITDDKPNETGADTEEDLMEASTSETNPQESQEMQKSPNIGEKCTLRGRKTALSASEEPNAPQEHTKKEKRTL</sequence>
<evidence type="ECO:0000313" key="2">
    <source>
        <dbReference type="EMBL" id="CAG2197691.1"/>
    </source>
</evidence>
<dbReference type="Proteomes" id="UP000683360">
    <property type="component" value="Unassembled WGS sequence"/>
</dbReference>
<feature type="compositionally biased region" description="Basic and acidic residues" evidence="1">
    <location>
        <begin position="153"/>
        <end position="162"/>
    </location>
</feature>
<proteinExistence type="predicted"/>
<reference evidence="2" key="1">
    <citation type="submission" date="2021-03" db="EMBL/GenBank/DDBJ databases">
        <authorList>
            <person name="Bekaert M."/>
        </authorList>
    </citation>
    <scope>NUCLEOTIDE SEQUENCE</scope>
</reference>
<gene>
    <name evidence="2" type="ORF">MEDL_12581</name>
</gene>
<evidence type="ECO:0000313" key="3">
    <source>
        <dbReference type="Proteomes" id="UP000683360"/>
    </source>
</evidence>